<evidence type="ECO:0000256" key="3">
    <source>
        <dbReference type="ARBA" id="ARBA00022692"/>
    </source>
</evidence>
<dbReference type="PANTHER" id="PTHR43701">
    <property type="entry name" value="MEMBRANE TRANSPORTER PROTEIN MJ0441-RELATED"/>
    <property type="match status" value="1"/>
</dbReference>
<protein>
    <recommendedName>
        <fullName evidence="6">Probable membrane transporter protein</fullName>
    </recommendedName>
</protein>
<evidence type="ECO:0000313" key="8">
    <source>
        <dbReference type="EMBL" id="MBC8570988.1"/>
    </source>
</evidence>
<comment type="caution">
    <text evidence="8">The sequence shown here is derived from an EMBL/GenBank/DDBJ whole genome shotgun (WGS) entry which is preliminary data.</text>
</comment>
<gene>
    <name evidence="8" type="ORF">H8709_09125</name>
</gene>
<keyword evidence="4 6" id="KW-1133">Transmembrane helix</keyword>
<dbReference type="AlphaFoldDB" id="A0A926EBY0"/>
<dbReference type="InterPro" id="IPR002781">
    <property type="entry name" value="TM_pro_TauE-like"/>
</dbReference>
<name>A0A926EBY0_9FIRM</name>
<keyword evidence="5 6" id="KW-0472">Membrane</keyword>
<keyword evidence="9" id="KW-1185">Reference proteome</keyword>
<dbReference type="Pfam" id="PF01925">
    <property type="entry name" value="TauE"/>
    <property type="match status" value="1"/>
</dbReference>
<reference evidence="8" key="1">
    <citation type="submission" date="2020-08" db="EMBL/GenBank/DDBJ databases">
        <title>Genome public.</title>
        <authorList>
            <person name="Liu C."/>
            <person name="Sun Q."/>
        </authorList>
    </citation>
    <scope>NUCLEOTIDE SEQUENCE</scope>
    <source>
        <strain evidence="8">NSJ-54</strain>
    </source>
</reference>
<evidence type="ECO:0000256" key="5">
    <source>
        <dbReference type="ARBA" id="ARBA00023136"/>
    </source>
</evidence>
<accession>A0A926EBY0</accession>
<dbReference type="RefSeq" id="WP_262398080.1">
    <property type="nucleotide sequence ID" value="NZ_JACRTC010000006.1"/>
</dbReference>
<dbReference type="GO" id="GO:0005886">
    <property type="term" value="C:plasma membrane"/>
    <property type="evidence" value="ECO:0007669"/>
    <property type="project" value="UniProtKB-SubCell"/>
</dbReference>
<comment type="subcellular location">
    <subcellularLocation>
        <location evidence="6">Cell membrane</location>
        <topology evidence="6">Multi-pass membrane protein</topology>
    </subcellularLocation>
    <subcellularLocation>
        <location evidence="1">Membrane</location>
        <topology evidence="1">Multi-pass membrane protein</topology>
    </subcellularLocation>
</comment>
<feature type="region of interest" description="Disordered" evidence="7">
    <location>
        <begin position="123"/>
        <end position="152"/>
    </location>
</feature>
<evidence type="ECO:0000313" key="9">
    <source>
        <dbReference type="Proteomes" id="UP000660861"/>
    </source>
</evidence>
<keyword evidence="3 6" id="KW-0812">Transmembrane</keyword>
<feature type="transmembrane region" description="Helical" evidence="6">
    <location>
        <begin position="45"/>
        <end position="62"/>
    </location>
</feature>
<dbReference type="EMBL" id="JACRTC010000006">
    <property type="protein sequence ID" value="MBC8570988.1"/>
    <property type="molecule type" value="Genomic_DNA"/>
</dbReference>
<proteinExistence type="inferred from homology"/>
<keyword evidence="6" id="KW-1003">Cell membrane</keyword>
<dbReference type="Proteomes" id="UP000660861">
    <property type="component" value="Unassembled WGS sequence"/>
</dbReference>
<organism evidence="8 9">
    <name type="scientific">Zongyangia hominis</name>
    <dbReference type="NCBI Taxonomy" id="2763677"/>
    <lineage>
        <taxon>Bacteria</taxon>
        <taxon>Bacillati</taxon>
        <taxon>Bacillota</taxon>
        <taxon>Clostridia</taxon>
        <taxon>Eubacteriales</taxon>
        <taxon>Oscillospiraceae</taxon>
        <taxon>Zongyangia</taxon>
    </lineage>
</organism>
<comment type="similarity">
    <text evidence="2 6">Belongs to the 4-toluene sulfonate uptake permease (TSUP) (TC 2.A.102) family.</text>
</comment>
<feature type="transmembrane region" description="Helical" evidence="6">
    <location>
        <begin position="74"/>
        <end position="94"/>
    </location>
</feature>
<sequence>MNWTEILLTTLTAFLAGTISSMGMGGGGILLLYLTAFAGVAQLKAQTINLIFFMPIAVIALIMHTKNKLVNWKVVLWVTLFGYLGVFLGYQAAVFVGEDMLRKLFAVFLLLIGVKELFFKDKSEKKEPVKIHPAPEGEENLEKIHQEENGLD</sequence>
<evidence type="ECO:0000256" key="7">
    <source>
        <dbReference type="SAM" id="MobiDB-lite"/>
    </source>
</evidence>
<evidence type="ECO:0000256" key="4">
    <source>
        <dbReference type="ARBA" id="ARBA00022989"/>
    </source>
</evidence>
<evidence type="ECO:0000256" key="1">
    <source>
        <dbReference type="ARBA" id="ARBA00004141"/>
    </source>
</evidence>
<evidence type="ECO:0000256" key="6">
    <source>
        <dbReference type="RuleBase" id="RU363041"/>
    </source>
</evidence>
<evidence type="ECO:0000256" key="2">
    <source>
        <dbReference type="ARBA" id="ARBA00009142"/>
    </source>
</evidence>
<dbReference type="PANTHER" id="PTHR43701:SF2">
    <property type="entry name" value="MEMBRANE TRANSPORTER PROTEIN YJNA-RELATED"/>
    <property type="match status" value="1"/>
</dbReference>
<dbReference type="InterPro" id="IPR051598">
    <property type="entry name" value="TSUP/Inactive_protease-like"/>
</dbReference>